<keyword evidence="2" id="KW-1185">Reference proteome</keyword>
<evidence type="ECO:0000313" key="2">
    <source>
        <dbReference type="Proteomes" id="UP001364617"/>
    </source>
</evidence>
<name>A0AAN9HDR1_9TELE</name>
<proteinExistence type="predicted"/>
<accession>A0AAN9HDR1</accession>
<dbReference type="EMBL" id="JAYKXH010000002">
    <property type="protein sequence ID" value="KAK7174485.1"/>
    <property type="molecule type" value="Genomic_DNA"/>
</dbReference>
<comment type="caution">
    <text evidence="1">The sequence shown here is derived from an EMBL/GenBank/DDBJ whole genome shotgun (WGS) entry which is preliminary data.</text>
</comment>
<organism evidence="1 2">
    <name type="scientific">Phoxinus phoxinus</name>
    <name type="common">Eurasian minnow</name>
    <dbReference type="NCBI Taxonomy" id="58324"/>
    <lineage>
        <taxon>Eukaryota</taxon>
        <taxon>Metazoa</taxon>
        <taxon>Chordata</taxon>
        <taxon>Craniata</taxon>
        <taxon>Vertebrata</taxon>
        <taxon>Euteleostomi</taxon>
        <taxon>Actinopterygii</taxon>
        <taxon>Neopterygii</taxon>
        <taxon>Teleostei</taxon>
        <taxon>Ostariophysi</taxon>
        <taxon>Cypriniformes</taxon>
        <taxon>Leuciscidae</taxon>
        <taxon>Phoxininae</taxon>
        <taxon>Phoxinus</taxon>
    </lineage>
</organism>
<gene>
    <name evidence="1" type="ORF">R3I93_001639</name>
</gene>
<protein>
    <submittedName>
        <fullName evidence="1">Uncharacterized protein</fullName>
    </submittedName>
</protein>
<sequence>METIKALSLSSRATRKGGGIQCISVFGSLKKLLLTCSGFLSNANVASNIESDASVNSCETRDQTAYGPRHAYFIRRILPETCAAIKRR</sequence>
<dbReference type="AlphaFoldDB" id="A0AAN9HDR1"/>
<evidence type="ECO:0000313" key="1">
    <source>
        <dbReference type="EMBL" id="KAK7174485.1"/>
    </source>
</evidence>
<reference evidence="1 2" key="1">
    <citation type="submission" date="2024-02" db="EMBL/GenBank/DDBJ databases">
        <title>Chromosome-level genome assembly of the Eurasian Minnow (Phoxinus phoxinus).</title>
        <authorList>
            <person name="Oriowo T.O."/>
            <person name="Martin S."/>
            <person name="Stange M."/>
            <person name="Chrysostomakis Y."/>
            <person name="Brown T."/>
            <person name="Winkler S."/>
            <person name="Kukowka S."/>
            <person name="Myers E.W."/>
            <person name="Bohne A."/>
        </authorList>
    </citation>
    <scope>NUCLEOTIDE SEQUENCE [LARGE SCALE GENOMIC DNA]</scope>
    <source>
        <strain evidence="1">ZFMK-TIS-60720</strain>
        <tissue evidence="1">Whole Organism</tissue>
    </source>
</reference>
<dbReference type="Proteomes" id="UP001364617">
    <property type="component" value="Unassembled WGS sequence"/>
</dbReference>